<evidence type="ECO:0000313" key="4">
    <source>
        <dbReference type="Proteomes" id="UP000321798"/>
    </source>
</evidence>
<reference evidence="3 4" key="1">
    <citation type="submission" date="2019-07" db="EMBL/GenBank/DDBJ databases">
        <title>Whole genome shotgun sequence of Cellulomonas soli NBRC 109434.</title>
        <authorList>
            <person name="Hosoyama A."/>
            <person name="Uohara A."/>
            <person name="Ohji S."/>
            <person name="Ichikawa N."/>
        </authorList>
    </citation>
    <scope>NUCLEOTIDE SEQUENCE [LARGE SCALE GENOMIC DNA]</scope>
    <source>
        <strain evidence="3 4">NBRC 109434</strain>
    </source>
</reference>
<evidence type="ECO:0000313" key="3">
    <source>
        <dbReference type="EMBL" id="GEP67353.1"/>
    </source>
</evidence>
<dbReference type="InterPro" id="IPR015797">
    <property type="entry name" value="NUDIX_hydrolase-like_dom_sf"/>
</dbReference>
<dbReference type="InterPro" id="IPR000086">
    <property type="entry name" value="NUDIX_hydrolase_dom"/>
</dbReference>
<dbReference type="OrthoDB" id="9806150at2"/>
<keyword evidence="1" id="KW-0378">Hydrolase</keyword>
<gene>
    <name evidence="3" type="ORF">CSO01_00680</name>
</gene>
<feature type="domain" description="Nudix hydrolase" evidence="2">
    <location>
        <begin position="52"/>
        <end position="188"/>
    </location>
</feature>
<accession>A0A512P819</accession>
<dbReference type="PROSITE" id="PS51462">
    <property type="entry name" value="NUDIX"/>
    <property type="match status" value="1"/>
</dbReference>
<dbReference type="SUPFAM" id="SSF55811">
    <property type="entry name" value="Nudix"/>
    <property type="match status" value="1"/>
</dbReference>
<dbReference type="GO" id="GO:0006753">
    <property type="term" value="P:nucleoside phosphate metabolic process"/>
    <property type="evidence" value="ECO:0007669"/>
    <property type="project" value="TreeGrafter"/>
</dbReference>
<dbReference type="Gene3D" id="3.90.79.10">
    <property type="entry name" value="Nucleoside Triphosphate Pyrophosphohydrolase"/>
    <property type="match status" value="1"/>
</dbReference>
<dbReference type="Proteomes" id="UP000321798">
    <property type="component" value="Unassembled WGS sequence"/>
</dbReference>
<keyword evidence="4" id="KW-1185">Reference proteome</keyword>
<dbReference type="AlphaFoldDB" id="A0A512P819"/>
<dbReference type="PANTHER" id="PTHR11839:SF31">
    <property type="entry name" value="ADP-RIBOSE PYROPHOSPHATASE"/>
    <property type="match status" value="1"/>
</dbReference>
<dbReference type="EMBL" id="BKAL01000001">
    <property type="protein sequence ID" value="GEP67353.1"/>
    <property type="molecule type" value="Genomic_DNA"/>
</dbReference>
<comment type="caution">
    <text evidence="3">The sequence shown here is derived from an EMBL/GenBank/DDBJ whole genome shotgun (WGS) entry which is preliminary data.</text>
</comment>
<name>A0A512P819_9CELL</name>
<evidence type="ECO:0000259" key="2">
    <source>
        <dbReference type="PROSITE" id="PS51462"/>
    </source>
</evidence>
<dbReference type="PANTHER" id="PTHR11839">
    <property type="entry name" value="UDP/ADP-SUGAR PYROPHOSPHATASE"/>
    <property type="match status" value="1"/>
</dbReference>
<dbReference type="RefSeq" id="WP_146951151.1">
    <property type="nucleotide sequence ID" value="NZ_BAABBJ010000005.1"/>
</dbReference>
<dbReference type="GO" id="GO:0019693">
    <property type="term" value="P:ribose phosphate metabolic process"/>
    <property type="evidence" value="ECO:0007669"/>
    <property type="project" value="TreeGrafter"/>
</dbReference>
<organism evidence="3 4">
    <name type="scientific">Cellulomonas soli</name>
    <dbReference type="NCBI Taxonomy" id="931535"/>
    <lineage>
        <taxon>Bacteria</taxon>
        <taxon>Bacillati</taxon>
        <taxon>Actinomycetota</taxon>
        <taxon>Actinomycetes</taxon>
        <taxon>Micrococcales</taxon>
        <taxon>Cellulomonadaceae</taxon>
        <taxon>Cellulomonas</taxon>
    </lineage>
</organism>
<protein>
    <submittedName>
        <fullName evidence="3">ADP-ribose pyrophosphatase</fullName>
    </submittedName>
</protein>
<evidence type="ECO:0000256" key="1">
    <source>
        <dbReference type="ARBA" id="ARBA00022801"/>
    </source>
</evidence>
<sequence>MSPDAQPTPEVPAGHGYAVVESRDVFQGRVASVRSDLVEMPGGSVSQRDVVQLPGAVGVVALDDDGRVLLVRQYRHPVGRRLWEIPAGLLDSTTETPTDAARRELYEEGGVRASVWHTLVDLLTSPGMADETIRVLLATGLVPVGEGEEFARFDEEAEMERRWVPLQEAVRWCLDGSLENGITVAGLLAAAVAGTDTESLRAADAPWLARKLPTEPAT</sequence>
<dbReference type="GO" id="GO:0005829">
    <property type="term" value="C:cytosol"/>
    <property type="evidence" value="ECO:0007669"/>
    <property type="project" value="TreeGrafter"/>
</dbReference>
<dbReference type="Pfam" id="PF00293">
    <property type="entry name" value="NUDIX"/>
    <property type="match status" value="1"/>
</dbReference>
<dbReference type="GO" id="GO:0016787">
    <property type="term" value="F:hydrolase activity"/>
    <property type="evidence" value="ECO:0007669"/>
    <property type="project" value="UniProtKB-KW"/>
</dbReference>
<proteinExistence type="predicted"/>